<evidence type="ECO:0000313" key="2">
    <source>
        <dbReference type="Proteomes" id="UP001055185"/>
    </source>
</evidence>
<sequence length="188" mass="20329">MKMFKRLFSSLLAGMLALALLTGCGGSGILNPSTSTQRVTVVERGVHALLTAAQFSTKENKAFDSAIETTVNQISASPSKFVSAEDNLEELNLSYDFNKAIEKADPKAHGELFILSGSINPNNVVAKLKELMTALRPVPGMDTFDARIYRVANPNDLSDNAWVVFLVRHAVFGSGETNLQVSGVRNQI</sequence>
<keyword evidence="2" id="KW-1185">Reference proteome</keyword>
<comment type="caution">
    <text evidence="1">The sequence shown here is derived from an EMBL/GenBank/DDBJ whole genome shotgun (WGS) entry which is preliminary data.</text>
</comment>
<proteinExistence type="predicted"/>
<organism evidence="1 2">
    <name type="scientific">Faecalibacterium gallinarum</name>
    <dbReference type="NCBI Taxonomy" id="2903556"/>
    <lineage>
        <taxon>Bacteria</taxon>
        <taxon>Bacillati</taxon>
        <taxon>Bacillota</taxon>
        <taxon>Clostridia</taxon>
        <taxon>Eubacteriales</taxon>
        <taxon>Oscillospiraceae</taxon>
        <taxon>Faecalibacterium</taxon>
    </lineage>
</organism>
<gene>
    <name evidence="1" type="ORF">JCM17207_14740</name>
</gene>
<dbReference type="PROSITE" id="PS51257">
    <property type="entry name" value="PROKAR_LIPOPROTEIN"/>
    <property type="match status" value="1"/>
</dbReference>
<dbReference type="Proteomes" id="UP001055185">
    <property type="component" value="Unassembled WGS sequence"/>
</dbReference>
<accession>A0AA37IZG6</accession>
<protein>
    <recommendedName>
        <fullName evidence="3">Lipoprotein</fullName>
    </recommendedName>
</protein>
<reference evidence="1" key="1">
    <citation type="journal article" date="2022" name="Int. J. Syst. Evol. Microbiol.">
        <title>Genome-based, phenotypic and chemotaxonomic classification of Faecalibacterium strains: proposal of three novel species Faecalibacterium duncaniae sp. nov., Faecalibacterium hattorii sp. nov. and Faecalibacterium gallinarum sp. nov. .</title>
        <authorList>
            <person name="Sakamoto M."/>
            <person name="Sakurai N."/>
            <person name="Tanno H."/>
            <person name="Iino T."/>
            <person name="Ohkuma M."/>
            <person name="Endo A."/>
        </authorList>
    </citation>
    <scope>NUCLEOTIDE SEQUENCE</scope>
    <source>
        <strain evidence="1">JCM 17207</strain>
    </source>
</reference>
<dbReference type="RefSeq" id="WP_238317037.1">
    <property type="nucleotide sequence ID" value="NZ_BQKV01000046.1"/>
</dbReference>
<evidence type="ECO:0000313" key="1">
    <source>
        <dbReference type="EMBL" id="GJN64849.1"/>
    </source>
</evidence>
<dbReference type="EMBL" id="BQKV01000046">
    <property type="protein sequence ID" value="GJN64849.1"/>
    <property type="molecule type" value="Genomic_DNA"/>
</dbReference>
<dbReference type="AlphaFoldDB" id="A0AA37IZG6"/>
<name>A0AA37IZG6_9FIRM</name>
<evidence type="ECO:0008006" key="3">
    <source>
        <dbReference type="Google" id="ProtNLM"/>
    </source>
</evidence>